<dbReference type="EMBL" id="BEZZ01000666">
    <property type="protein sequence ID" value="GCC35117.1"/>
    <property type="molecule type" value="Genomic_DNA"/>
</dbReference>
<accession>A0A401SXI1</accession>
<gene>
    <name evidence="1" type="ORF">chiPu_0013598</name>
</gene>
<protein>
    <submittedName>
        <fullName evidence="1">Uncharacterized protein</fullName>
    </submittedName>
</protein>
<evidence type="ECO:0000313" key="1">
    <source>
        <dbReference type="EMBL" id="GCC35117.1"/>
    </source>
</evidence>
<dbReference type="Proteomes" id="UP000287033">
    <property type="component" value="Unassembled WGS sequence"/>
</dbReference>
<dbReference type="AlphaFoldDB" id="A0A401SXI1"/>
<reference evidence="1 2" key="1">
    <citation type="journal article" date="2018" name="Nat. Ecol. Evol.">
        <title>Shark genomes provide insights into elasmobranch evolution and the origin of vertebrates.</title>
        <authorList>
            <person name="Hara Y"/>
            <person name="Yamaguchi K"/>
            <person name="Onimaru K"/>
            <person name="Kadota M"/>
            <person name="Koyanagi M"/>
            <person name="Keeley SD"/>
            <person name="Tatsumi K"/>
            <person name="Tanaka K"/>
            <person name="Motone F"/>
            <person name="Kageyama Y"/>
            <person name="Nozu R"/>
            <person name="Adachi N"/>
            <person name="Nishimura O"/>
            <person name="Nakagawa R"/>
            <person name="Tanegashima C"/>
            <person name="Kiyatake I"/>
            <person name="Matsumoto R"/>
            <person name="Murakumo K"/>
            <person name="Nishida K"/>
            <person name="Terakita A"/>
            <person name="Kuratani S"/>
            <person name="Sato K"/>
            <person name="Hyodo S Kuraku.S."/>
        </authorList>
    </citation>
    <scope>NUCLEOTIDE SEQUENCE [LARGE SCALE GENOMIC DNA]</scope>
</reference>
<name>A0A401SXI1_CHIPU</name>
<sequence length="68" mass="7481">MPDTPPFFQRRLVGVPVHQPSLTYTPPPPVLLAGSNTGRERSNLLHQFVSFDDLGIVTATIPTKPMEP</sequence>
<organism evidence="1 2">
    <name type="scientific">Chiloscyllium punctatum</name>
    <name type="common">Brownbanded bambooshark</name>
    <name type="synonym">Hemiscyllium punctatum</name>
    <dbReference type="NCBI Taxonomy" id="137246"/>
    <lineage>
        <taxon>Eukaryota</taxon>
        <taxon>Metazoa</taxon>
        <taxon>Chordata</taxon>
        <taxon>Craniata</taxon>
        <taxon>Vertebrata</taxon>
        <taxon>Chondrichthyes</taxon>
        <taxon>Elasmobranchii</taxon>
        <taxon>Galeomorphii</taxon>
        <taxon>Galeoidea</taxon>
        <taxon>Orectolobiformes</taxon>
        <taxon>Hemiscylliidae</taxon>
        <taxon>Chiloscyllium</taxon>
    </lineage>
</organism>
<proteinExistence type="predicted"/>
<evidence type="ECO:0000313" key="2">
    <source>
        <dbReference type="Proteomes" id="UP000287033"/>
    </source>
</evidence>
<keyword evidence="2" id="KW-1185">Reference proteome</keyword>
<comment type="caution">
    <text evidence="1">The sequence shown here is derived from an EMBL/GenBank/DDBJ whole genome shotgun (WGS) entry which is preliminary data.</text>
</comment>